<dbReference type="GO" id="GO:0048280">
    <property type="term" value="P:vesicle fusion with Golgi apparatus"/>
    <property type="evidence" value="ECO:0007669"/>
    <property type="project" value="TreeGrafter"/>
</dbReference>
<organism evidence="12 13">
    <name type="scientific">Pyxicephalus adspersus</name>
    <name type="common">African bullfrog</name>
    <dbReference type="NCBI Taxonomy" id="30357"/>
    <lineage>
        <taxon>Eukaryota</taxon>
        <taxon>Metazoa</taxon>
        <taxon>Chordata</taxon>
        <taxon>Craniata</taxon>
        <taxon>Vertebrata</taxon>
        <taxon>Euteleostomi</taxon>
        <taxon>Amphibia</taxon>
        <taxon>Batrachia</taxon>
        <taxon>Anura</taxon>
        <taxon>Neobatrachia</taxon>
        <taxon>Ranoidea</taxon>
        <taxon>Pyxicephalidae</taxon>
        <taxon>Pyxicephalinae</taxon>
        <taxon>Pyxicephalus</taxon>
    </lineage>
</organism>
<dbReference type="GO" id="GO:0005789">
    <property type="term" value="C:endoplasmic reticulum membrane"/>
    <property type="evidence" value="ECO:0007669"/>
    <property type="project" value="TreeGrafter"/>
</dbReference>
<dbReference type="GO" id="GO:0005484">
    <property type="term" value="F:SNAP receptor activity"/>
    <property type="evidence" value="ECO:0007669"/>
    <property type="project" value="TreeGrafter"/>
</dbReference>
<comment type="subcellular location">
    <subcellularLocation>
        <location evidence="1">Membrane</location>
        <topology evidence="1">Single-pass type IV membrane protein</topology>
    </subcellularLocation>
</comment>
<evidence type="ECO:0000256" key="8">
    <source>
        <dbReference type="ARBA" id="ARBA00023136"/>
    </source>
</evidence>
<protein>
    <recommendedName>
        <fullName evidence="11">Vesicle transport v-SNARE N-terminal domain-containing protein</fullName>
    </recommendedName>
</protein>
<feature type="transmembrane region" description="Helical" evidence="10">
    <location>
        <begin position="200"/>
        <end position="219"/>
    </location>
</feature>
<keyword evidence="5" id="KW-0653">Protein transport</keyword>
<comment type="caution">
    <text evidence="12">The sequence shown here is derived from an EMBL/GenBank/DDBJ whole genome shotgun (WGS) entry which is preliminary data.</text>
</comment>
<dbReference type="Gene3D" id="1.20.58.400">
    <property type="entry name" value="t-snare proteins"/>
    <property type="match status" value="1"/>
</dbReference>
<evidence type="ECO:0000256" key="4">
    <source>
        <dbReference type="ARBA" id="ARBA00022692"/>
    </source>
</evidence>
<dbReference type="InterPro" id="IPR010989">
    <property type="entry name" value="SNARE"/>
</dbReference>
<proteinExistence type="inferred from homology"/>
<dbReference type="GO" id="GO:0006891">
    <property type="term" value="P:intra-Golgi vesicle-mediated transport"/>
    <property type="evidence" value="ECO:0007669"/>
    <property type="project" value="TreeGrafter"/>
</dbReference>
<dbReference type="InterPro" id="IPR038407">
    <property type="entry name" value="v-SNARE_N_sf"/>
</dbReference>
<dbReference type="AlphaFoldDB" id="A0AAV2ZE75"/>
<dbReference type="GO" id="GO:0016236">
    <property type="term" value="P:macroautophagy"/>
    <property type="evidence" value="ECO:0007669"/>
    <property type="project" value="TreeGrafter"/>
</dbReference>
<dbReference type="Pfam" id="PF05008">
    <property type="entry name" value="V-SNARE"/>
    <property type="match status" value="1"/>
</dbReference>
<evidence type="ECO:0000313" key="13">
    <source>
        <dbReference type="Proteomes" id="UP001181693"/>
    </source>
</evidence>
<dbReference type="GO" id="GO:0006896">
    <property type="term" value="P:Golgi to vacuole transport"/>
    <property type="evidence" value="ECO:0007669"/>
    <property type="project" value="TreeGrafter"/>
</dbReference>
<dbReference type="EMBL" id="DYDO01000013">
    <property type="protein sequence ID" value="DBA14159.1"/>
    <property type="molecule type" value="Genomic_DNA"/>
</dbReference>
<keyword evidence="3" id="KW-0813">Transport</keyword>
<dbReference type="GO" id="GO:0006886">
    <property type="term" value="P:intracellular protein transport"/>
    <property type="evidence" value="ECO:0007669"/>
    <property type="project" value="InterPro"/>
</dbReference>
<dbReference type="GO" id="GO:0031201">
    <property type="term" value="C:SNARE complex"/>
    <property type="evidence" value="ECO:0007669"/>
    <property type="project" value="TreeGrafter"/>
</dbReference>
<evidence type="ECO:0000256" key="7">
    <source>
        <dbReference type="ARBA" id="ARBA00023054"/>
    </source>
</evidence>
<dbReference type="SUPFAM" id="SSF58038">
    <property type="entry name" value="SNARE fusion complex"/>
    <property type="match status" value="1"/>
</dbReference>
<evidence type="ECO:0000256" key="6">
    <source>
        <dbReference type="ARBA" id="ARBA00022989"/>
    </source>
</evidence>
<evidence type="ECO:0000256" key="9">
    <source>
        <dbReference type="SAM" id="Coils"/>
    </source>
</evidence>
<evidence type="ECO:0000256" key="3">
    <source>
        <dbReference type="ARBA" id="ARBA00022448"/>
    </source>
</evidence>
<dbReference type="GO" id="GO:0005829">
    <property type="term" value="C:cytosol"/>
    <property type="evidence" value="ECO:0007669"/>
    <property type="project" value="GOC"/>
</dbReference>
<dbReference type="Pfam" id="PF12352">
    <property type="entry name" value="V-SNARE_C"/>
    <property type="match status" value="1"/>
</dbReference>
<dbReference type="InterPro" id="IPR007705">
    <property type="entry name" value="Vesicle_trsprt_v-SNARE_N"/>
</dbReference>
<evidence type="ECO:0000256" key="10">
    <source>
        <dbReference type="SAM" id="Phobius"/>
    </source>
</evidence>
<evidence type="ECO:0000256" key="1">
    <source>
        <dbReference type="ARBA" id="ARBA00004211"/>
    </source>
</evidence>
<comment type="similarity">
    <text evidence="2">Belongs to the VTI1 family.</text>
</comment>
<dbReference type="GO" id="GO:0031902">
    <property type="term" value="C:late endosome membrane"/>
    <property type="evidence" value="ECO:0007669"/>
    <property type="project" value="TreeGrafter"/>
</dbReference>
<dbReference type="SUPFAM" id="SSF47661">
    <property type="entry name" value="t-snare proteins"/>
    <property type="match status" value="1"/>
</dbReference>
<dbReference type="GO" id="GO:0000149">
    <property type="term" value="F:SNARE binding"/>
    <property type="evidence" value="ECO:0007669"/>
    <property type="project" value="TreeGrafter"/>
</dbReference>
<dbReference type="Gene3D" id="1.20.5.110">
    <property type="match status" value="1"/>
</dbReference>
<evidence type="ECO:0000256" key="5">
    <source>
        <dbReference type="ARBA" id="ARBA00022927"/>
    </source>
</evidence>
<dbReference type="FunFam" id="1.20.5.110:FF:000002">
    <property type="entry name" value="Vesicle transport through interaction with t-SNAREsB"/>
    <property type="match status" value="1"/>
</dbReference>
<dbReference type="GO" id="GO:0042147">
    <property type="term" value="P:retrograde transport, endosome to Golgi"/>
    <property type="evidence" value="ECO:0007669"/>
    <property type="project" value="TreeGrafter"/>
</dbReference>
<name>A0AAV2ZE75_PYXAD</name>
<dbReference type="CDD" id="cd15890">
    <property type="entry name" value="SNARE_Vti1b"/>
    <property type="match status" value="1"/>
</dbReference>
<feature type="coiled-coil region" evidence="9">
    <location>
        <begin position="157"/>
        <end position="184"/>
    </location>
</feature>
<evidence type="ECO:0000259" key="11">
    <source>
        <dbReference type="Pfam" id="PF05008"/>
    </source>
</evidence>
<dbReference type="Proteomes" id="UP001181693">
    <property type="component" value="Unassembled WGS sequence"/>
</dbReference>
<keyword evidence="4 10" id="KW-0812">Transmembrane</keyword>
<keyword evidence="6 10" id="KW-1133">Transmembrane helix</keyword>
<evidence type="ECO:0000313" key="12">
    <source>
        <dbReference type="EMBL" id="DBA14159.1"/>
    </source>
</evidence>
<dbReference type="GO" id="GO:0005794">
    <property type="term" value="C:Golgi apparatus"/>
    <property type="evidence" value="ECO:0007669"/>
    <property type="project" value="TreeGrafter"/>
</dbReference>
<evidence type="ECO:0000256" key="2">
    <source>
        <dbReference type="ARBA" id="ARBA00006108"/>
    </source>
</evidence>
<gene>
    <name evidence="12" type="ORF">GDO54_005169</name>
</gene>
<dbReference type="GO" id="GO:0012507">
    <property type="term" value="C:ER to Golgi transport vesicle membrane"/>
    <property type="evidence" value="ECO:0007669"/>
    <property type="project" value="TreeGrafter"/>
</dbReference>
<feature type="domain" description="Vesicle transport v-SNARE N-terminal" evidence="11">
    <location>
        <begin position="1"/>
        <end position="90"/>
    </location>
</feature>
<sequence length="225" mass="26095">MSSEQFEAIHDTFRIYYERLQKVPECLKSRHEEERKKLFQDFEENQFEAHEALVQMEKELKCAPPSFQSEMMSMLRGYRRNLAKLQTETRDIYKCTGLSYGNSRKEFVNVEDNQKNSSLSQRTLLLDGNKSLNSGKDSIARSHHLAAETDAIGQDIVEVLGGQKEQLERTKDRLINTSENLSKSRKVLRSISRKIVTNKLLISIIIILEFAILAGLVYYKFLKKI</sequence>
<dbReference type="PANTHER" id="PTHR21230:SF89">
    <property type="entry name" value="VESICLE TRANSPORT THROUGH INTERACTION WITH T-SNARES HOMOLOG 1B"/>
    <property type="match status" value="1"/>
</dbReference>
<keyword evidence="7 9" id="KW-0175">Coiled coil</keyword>
<keyword evidence="13" id="KW-1185">Reference proteome</keyword>
<dbReference type="PANTHER" id="PTHR21230">
    <property type="entry name" value="VESICLE TRANSPORT V-SNARE PROTEIN VTI1-RELATED"/>
    <property type="match status" value="1"/>
</dbReference>
<dbReference type="GO" id="GO:1903076">
    <property type="term" value="P:regulation of protein localization to plasma membrane"/>
    <property type="evidence" value="ECO:0007669"/>
    <property type="project" value="TreeGrafter"/>
</dbReference>
<reference evidence="12" key="1">
    <citation type="thesis" date="2020" institute="ProQuest LLC" country="789 East Eisenhower Parkway, Ann Arbor, MI, USA">
        <title>Comparative Genomics and Chromosome Evolution.</title>
        <authorList>
            <person name="Mudd A.B."/>
        </authorList>
    </citation>
    <scope>NUCLEOTIDE SEQUENCE</scope>
    <source>
        <strain evidence="12">1538</strain>
        <tissue evidence="12">Blood</tissue>
    </source>
</reference>
<keyword evidence="8 10" id="KW-0472">Membrane</keyword>
<accession>A0AAV2ZE75</accession>